<dbReference type="Pfam" id="PF03358">
    <property type="entry name" value="FMN_red"/>
    <property type="match status" value="1"/>
</dbReference>
<keyword evidence="1" id="KW-0285">Flavoprotein</keyword>
<organism evidence="4 5">
    <name type="scientific">Lactobacillus panisapium</name>
    <dbReference type="NCBI Taxonomy" id="2012495"/>
    <lineage>
        <taxon>Bacteria</taxon>
        <taxon>Bacillati</taxon>
        <taxon>Bacillota</taxon>
        <taxon>Bacilli</taxon>
        <taxon>Lactobacillales</taxon>
        <taxon>Lactobacillaceae</taxon>
        <taxon>Lactobacillus</taxon>
    </lineage>
</organism>
<dbReference type="PANTHER" id="PTHR43278">
    <property type="entry name" value="NAD(P)H-DEPENDENT FMN-CONTAINING OXIDOREDUCTASE YWQN-RELATED"/>
    <property type="match status" value="1"/>
</dbReference>
<evidence type="ECO:0000313" key="4">
    <source>
        <dbReference type="EMBL" id="QYN53870.1"/>
    </source>
</evidence>
<proteinExistence type="predicted"/>
<evidence type="ECO:0000313" key="5">
    <source>
        <dbReference type="Proteomes" id="UP000826550"/>
    </source>
</evidence>
<evidence type="ECO:0000256" key="1">
    <source>
        <dbReference type="ARBA" id="ARBA00022630"/>
    </source>
</evidence>
<keyword evidence="5" id="KW-1185">Reference proteome</keyword>
<accession>A0ABX8WC02</accession>
<reference evidence="4 5" key="1">
    <citation type="submission" date="2020-01" db="EMBL/GenBank/DDBJ databases">
        <title>Vast differences in strain-level diversity in the gut microbiota of two closely related honey bee species.</title>
        <authorList>
            <person name="Ellegaard K.M."/>
            <person name="Suenami S."/>
            <person name="Miyazaki R."/>
            <person name="Engel P."/>
        </authorList>
    </citation>
    <scope>NUCLEOTIDE SEQUENCE [LARGE SCALE GENOMIC DNA]</scope>
    <source>
        <strain evidence="4 5">ESL0416</strain>
    </source>
</reference>
<dbReference type="EMBL" id="CP048268">
    <property type="protein sequence ID" value="QYN53870.1"/>
    <property type="molecule type" value="Genomic_DNA"/>
</dbReference>
<keyword evidence="2" id="KW-0288">FMN</keyword>
<dbReference type="InterPro" id="IPR051796">
    <property type="entry name" value="ISF_SsuE-like"/>
</dbReference>
<protein>
    <submittedName>
        <fullName evidence="4">Flavodoxin family protein</fullName>
    </submittedName>
</protein>
<name>A0ABX8WC02_9LACO</name>
<dbReference type="InterPro" id="IPR029039">
    <property type="entry name" value="Flavoprotein-like_sf"/>
</dbReference>
<evidence type="ECO:0000256" key="2">
    <source>
        <dbReference type="ARBA" id="ARBA00022643"/>
    </source>
</evidence>
<dbReference type="Proteomes" id="UP000826550">
    <property type="component" value="Chromosome"/>
</dbReference>
<sequence>MKINIVFINASQNRSGTTSRMGQNYLNGRKYQQINLVDYKIYQINQSYSDDQFDEVFAKLQQADWIILGTPAYWHYMSGYLKTFIERIGQSKDFNTLAGKKISVFIQGTDPTDAIKPVTDVIARFASVANMNFVDIQEQFIN</sequence>
<dbReference type="SUPFAM" id="SSF52218">
    <property type="entry name" value="Flavoproteins"/>
    <property type="match status" value="1"/>
</dbReference>
<dbReference type="Gene3D" id="3.40.50.360">
    <property type="match status" value="1"/>
</dbReference>
<feature type="domain" description="NADPH-dependent FMN reductase-like" evidence="3">
    <location>
        <begin position="4"/>
        <end position="116"/>
    </location>
</feature>
<evidence type="ECO:0000259" key="3">
    <source>
        <dbReference type="Pfam" id="PF03358"/>
    </source>
</evidence>
<dbReference type="PANTHER" id="PTHR43278:SF4">
    <property type="entry name" value="NAD(P)H-DEPENDENT FMN-CONTAINING OXIDOREDUCTASE YWQN-RELATED"/>
    <property type="match status" value="1"/>
</dbReference>
<gene>
    <name evidence="4" type="ORF">GYM71_09960</name>
</gene>
<dbReference type="InterPro" id="IPR005025">
    <property type="entry name" value="FMN_Rdtase-like_dom"/>
</dbReference>